<reference evidence="2" key="1">
    <citation type="journal article" date="2020" name="bioRxiv">
        <title>Comparative genomics of Chlamydomonas.</title>
        <authorList>
            <person name="Craig R.J."/>
            <person name="Hasan A.R."/>
            <person name="Ness R.W."/>
            <person name="Keightley P.D."/>
        </authorList>
    </citation>
    <scope>NUCLEOTIDE SEQUENCE</scope>
    <source>
        <strain evidence="2">SAG 7.73</strain>
    </source>
</reference>
<dbReference type="EMBL" id="JAEHOC010000060">
    <property type="protein sequence ID" value="KAG2424912.1"/>
    <property type="molecule type" value="Genomic_DNA"/>
</dbReference>
<protein>
    <submittedName>
        <fullName evidence="2">Uncharacterized protein</fullName>
    </submittedName>
</protein>
<sequence length="405" mass="43374">MYTTNILQYQNPQACLPGYGVVGGATVTAAPMSSFVDVESSLMNRTCPASKCALPAKCSPDMSKLPPPQHMMSNNTNTLQGISALYPEFRTVAKLLGVQPQARLGNLLFHFWATPIYSELAQAGFESWGSVPQADLALDTLPRNAQPSAPRGSALDKSITKAPVHVLLLMAPAGVAKVVTSQEQALAAMPAARVVMLLWAAIRREARARLMQRGVPEEGEMIMFLANTLGDALQDAATNLEVAEVEPPKGGAQAVAPEATKRANQPNPTNPADAALTASLLPPPLQVSAVHINESVEALVEHIDFHNHTAAIMLDETRRLCGATFDAFDALGLDEVVDLYKEMIGSIRAADLKLSKADWNAQRNALTILETQARSQVARLKTSVEEVLGSADKYMGVVKDRFVSG</sequence>
<dbReference type="AlphaFoldDB" id="A0A835SCT1"/>
<dbReference type="Proteomes" id="UP000650467">
    <property type="component" value="Unassembled WGS sequence"/>
</dbReference>
<evidence type="ECO:0000256" key="1">
    <source>
        <dbReference type="SAM" id="MobiDB-lite"/>
    </source>
</evidence>
<accession>A0A835SCT1</accession>
<comment type="caution">
    <text evidence="2">The sequence shown here is derived from an EMBL/GenBank/DDBJ whole genome shotgun (WGS) entry which is preliminary data.</text>
</comment>
<proteinExistence type="predicted"/>
<feature type="region of interest" description="Disordered" evidence="1">
    <location>
        <begin position="248"/>
        <end position="270"/>
    </location>
</feature>
<evidence type="ECO:0000313" key="2">
    <source>
        <dbReference type="EMBL" id="KAG2424912.1"/>
    </source>
</evidence>
<gene>
    <name evidence="2" type="ORF">HXX76_014070</name>
</gene>
<name>A0A835SCT1_CHLIN</name>
<organism evidence="2 3">
    <name type="scientific">Chlamydomonas incerta</name>
    <dbReference type="NCBI Taxonomy" id="51695"/>
    <lineage>
        <taxon>Eukaryota</taxon>
        <taxon>Viridiplantae</taxon>
        <taxon>Chlorophyta</taxon>
        <taxon>core chlorophytes</taxon>
        <taxon>Chlorophyceae</taxon>
        <taxon>CS clade</taxon>
        <taxon>Chlamydomonadales</taxon>
        <taxon>Chlamydomonadaceae</taxon>
        <taxon>Chlamydomonas</taxon>
    </lineage>
</organism>
<keyword evidence="3" id="KW-1185">Reference proteome</keyword>
<evidence type="ECO:0000313" key="3">
    <source>
        <dbReference type="Proteomes" id="UP000650467"/>
    </source>
</evidence>